<dbReference type="AlphaFoldDB" id="A0A1A9NBI3"/>
<sequence length="77" mass="9100">MADANLKPLLTHPERSVTIQESWRYQQITPGRIRKDPPLYPWMKLSGRWIERAGFLAGQRVRIVVEHHRIIITPFPE</sequence>
<dbReference type="OrthoDB" id="9035207at2"/>
<evidence type="ECO:0000313" key="4">
    <source>
        <dbReference type="Proteomes" id="UP000077961"/>
    </source>
</evidence>
<keyword evidence="4" id="KW-1185">Reference proteome</keyword>
<reference evidence="4 5" key="1">
    <citation type="submission" date="2016-04" db="EMBL/GenBank/DDBJ databases">
        <title>Reclassification of Paraburkholderia panaciterrae (Farh et al. 2015) Dobritsa &amp; Samadpour 2016 as a later homotypic synonym of Paraburkholderia ginsengiterrae (Farh et al. 2015) Dobritsa &amp; Samadpour 2016.</title>
        <authorList>
            <person name="Dobritsa A.P."/>
            <person name="Kutumbaka K."/>
            <person name="Samadpour M."/>
        </authorList>
    </citation>
    <scope>NUCLEOTIDE SEQUENCE [LARGE SCALE GENOMIC DNA]</scope>
    <source>
        <strain evidence="3 5">DCY85</strain>
        <strain evidence="2 4">DCY85-1</strain>
    </source>
</reference>
<dbReference type="GO" id="GO:0005737">
    <property type="term" value="C:cytoplasm"/>
    <property type="evidence" value="ECO:0007669"/>
    <property type="project" value="InterPro"/>
</dbReference>
<gene>
    <name evidence="2" type="ORF">A6V36_24225</name>
    <name evidence="3" type="ORF">A6V37_22005</name>
</gene>
<evidence type="ECO:0000313" key="3">
    <source>
        <dbReference type="EMBL" id="OAJ62888.1"/>
    </source>
</evidence>
<dbReference type="EMBL" id="LXJZ01000091">
    <property type="protein sequence ID" value="OAJ61485.1"/>
    <property type="molecule type" value="Genomic_DNA"/>
</dbReference>
<evidence type="ECO:0000313" key="5">
    <source>
        <dbReference type="Proteomes" id="UP000078116"/>
    </source>
</evidence>
<proteinExistence type="predicted"/>
<name>A0A1A9NBI3_9BURK</name>
<evidence type="ECO:0000259" key="1">
    <source>
        <dbReference type="Pfam" id="PF08845"/>
    </source>
</evidence>
<evidence type="ECO:0000313" key="2">
    <source>
        <dbReference type="EMBL" id="OAJ61485.1"/>
    </source>
</evidence>
<dbReference type="GO" id="GO:0016788">
    <property type="term" value="F:hydrolase activity, acting on ester bonds"/>
    <property type="evidence" value="ECO:0007669"/>
    <property type="project" value="InterPro"/>
</dbReference>
<dbReference type="Pfam" id="PF08845">
    <property type="entry name" value="SymE_toxin"/>
    <property type="match status" value="1"/>
</dbReference>
<dbReference type="Proteomes" id="UP000077961">
    <property type="component" value="Unassembled WGS sequence"/>
</dbReference>
<dbReference type="EMBL" id="LXKA01000154">
    <property type="protein sequence ID" value="OAJ62888.1"/>
    <property type="molecule type" value="Genomic_DNA"/>
</dbReference>
<protein>
    <recommendedName>
        <fullName evidence="1">Toxin SymE-like domain-containing protein</fullName>
    </recommendedName>
</protein>
<dbReference type="GO" id="GO:0016070">
    <property type="term" value="P:RNA metabolic process"/>
    <property type="evidence" value="ECO:0007669"/>
    <property type="project" value="InterPro"/>
</dbReference>
<dbReference type="GO" id="GO:0003723">
    <property type="term" value="F:RNA binding"/>
    <property type="evidence" value="ECO:0007669"/>
    <property type="project" value="InterPro"/>
</dbReference>
<feature type="domain" description="Toxin SymE-like" evidence="1">
    <location>
        <begin position="39"/>
        <end position="74"/>
    </location>
</feature>
<organism evidence="3 5">
    <name type="scientific">Paraburkholderia ginsengiterrae</name>
    <dbReference type="NCBI Taxonomy" id="1462993"/>
    <lineage>
        <taxon>Bacteria</taxon>
        <taxon>Pseudomonadati</taxon>
        <taxon>Pseudomonadota</taxon>
        <taxon>Betaproteobacteria</taxon>
        <taxon>Burkholderiales</taxon>
        <taxon>Burkholderiaceae</taxon>
        <taxon>Paraburkholderia</taxon>
    </lineage>
</organism>
<dbReference type="Proteomes" id="UP000078116">
    <property type="component" value="Unassembled WGS sequence"/>
</dbReference>
<comment type="caution">
    <text evidence="3">The sequence shown here is derived from an EMBL/GenBank/DDBJ whole genome shotgun (WGS) entry which is preliminary data.</text>
</comment>
<dbReference type="RefSeq" id="WP_064266316.1">
    <property type="nucleotide sequence ID" value="NZ_LXJZ01000091.1"/>
</dbReference>
<dbReference type="InterPro" id="IPR014944">
    <property type="entry name" value="Toxin_SymE-like"/>
</dbReference>
<accession>A0A1A9NBI3</accession>